<keyword evidence="2" id="KW-1185">Reference proteome</keyword>
<dbReference type="Proteomes" id="UP001161325">
    <property type="component" value="Unassembled WGS sequence"/>
</dbReference>
<name>A0AA37PZI2_9BACT</name>
<accession>A0AA37PZI2</accession>
<dbReference type="RefSeq" id="WP_284348299.1">
    <property type="nucleotide sequence ID" value="NZ_BRXS01000001.1"/>
</dbReference>
<sequence>MTLTARQQLVLAEVVAEIDVVLPGRDEGPRWDGLVLDIRNRLAARHRSALATGMEKPGPMLSSEQVAQILTQLCDKGLLVVARGADYTRRVRVTDAGRAALPLDG</sequence>
<organism evidence="1 2">
    <name type="scientific">Roseisolibacter agri</name>
    <dbReference type="NCBI Taxonomy" id="2014610"/>
    <lineage>
        <taxon>Bacteria</taxon>
        <taxon>Pseudomonadati</taxon>
        <taxon>Gemmatimonadota</taxon>
        <taxon>Gemmatimonadia</taxon>
        <taxon>Gemmatimonadales</taxon>
        <taxon>Gemmatimonadaceae</taxon>
        <taxon>Roseisolibacter</taxon>
    </lineage>
</organism>
<reference evidence="1" key="1">
    <citation type="submission" date="2022-08" db="EMBL/GenBank/DDBJ databases">
        <title>Draft genome sequencing of Roseisolibacter agri AW1220.</title>
        <authorList>
            <person name="Tobiishi Y."/>
            <person name="Tonouchi A."/>
        </authorList>
    </citation>
    <scope>NUCLEOTIDE SEQUENCE</scope>
    <source>
        <strain evidence="1">AW1220</strain>
    </source>
</reference>
<dbReference type="EMBL" id="BRXS01000001">
    <property type="protein sequence ID" value="GLC23855.1"/>
    <property type="molecule type" value="Genomic_DNA"/>
</dbReference>
<gene>
    <name evidence="1" type="ORF">rosag_03680</name>
</gene>
<evidence type="ECO:0000313" key="2">
    <source>
        <dbReference type="Proteomes" id="UP001161325"/>
    </source>
</evidence>
<comment type="caution">
    <text evidence="1">The sequence shown here is derived from an EMBL/GenBank/DDBJ whole genome shotgun (WGS) entry which is preliminary data.</text>
</comment>
<proteinExistence type="predicted"/>
<evidence type="ECO:0000313" key="1">
    <source>
        <dbReference type="EMBL" id="GLC23855.1"/>
    </source>
</evidence>
<protein>
    <submittedName>
        <fullName evidence="1">Uncharacterized protein</fullName>
    </submittedName>
</protein>
<dbReference type="AlphaFoldDB" id="A0AA37PZI2"/>